<dbReference type="AlphaFoldDB" id="A0A7C8N249"/>
<gene>
    <name evidence="1" type="ORF">GQX73_g2216</name>
</gene>
<dbReference type="InParanoid" id="A0A7C8N249"/>
<dbReference type="Proteomes" id="UP000481858">
    <property type="component" value="Unassembled WGS sequence"/>
</dbReference>
<dbReference type="EMBL" id="WUBL01000014">
    <property type="protein sequence ID" value="KAF2971274.1"/>
    <property type="molecule type" value="Genomic_DNA"/>
</dbReference>
<dbReference type="OrthoDB" id="10438672at2759"/>
<name>A0A7C8N249_9PEZI</name>
<proteinExistence type="predicted"/>
<keyword evidence="2" id="KW-1185">Reference proteome</keyword>
<evidence type="ECO:0000313" key="2">
    <source>
        <dbReference type="Proteomes" id="UP000481858"/>
    </source>
</evidence>
<reference evidence="1 2" key="1">
    <citation type="submission" date="2019-12" db="EMBL/GenBank/DDBJ databases">
        <title>Draft genome sequence of the ascomycete Xylaria multiplex DSM 110363.</title>
        <authorList>
            <person name="Buettner E."/>
            <person name="Kellner H."/>
        </authorList>
    </citation>
    <scope>NUCLEOTIDE SEQUENCE [LARGE SCALE GENOMIC DNA]</scope>
    <source>
        <strain evidence="1 2">DSM 110363</strain>
    </source>
</reference>
<sequence>MFAAPRNCRQLGFARASITTEMGEKYLPWFEYGIRLENISKLTQIAEINALVMTVNLVMKEIEFEPRGSHGEPFVHIYTISPYVPKPMNERRHLCEDNNRSDIHGRLDDQDLLEELMVCNKALETIAEVFYYSVPPDRNDTLRNQYRSEGKVVLLPYVSP</sequence>
<accession>A0A7C8N249</accession>
<protein>
    <submittedName>
        <fullName evidence="1">Uncharacterized protein</fullName>
    </submittedName>
</protein>
<comment type="caution">
    <text evidence="1">The sequence shown here is derived from an EMBL/GenBank/DDBJ whole genome shotgun (WGS) entry which is preliminary data.</text>
</comment>
<organism evidence="1 2">
    <name type="scientific">Xylaria multiplex</name>
    <dbReference type="NCBI Taxonomy" id="323545"/>
    <lineage>
        <taxon>Eukaryota</taxon>
        <taxon>Fungi</taxon>
        <taxon>Dikarya</taxon>
        <taxon>Ascomycota</taxon>
        <taxon>Pezizomycotina</taxon>
        <taxon>Sordariomycetes</taxon>
        <taxon>Xylariomycetidae</taxon>
        <taxon>Xylariales</taxon>
        <taxon>Xylariaceae</taxon>
        <taxon>Xylaria</taxon>
    </lineage>
</organism>
<evidence type="ECO:0000313" key="1">
    <source>
        <dbReference type="EMBL" id="KAF2971274.1"/>
    </source>
</evidence>